<evidence type="ECO:0000256" key="1">
    <source>
        <dbReference type="ARBA" id="ARBA00001946"/>
    </source>
</evidence>
<dbReference type="KEGG" id="goe:100907892"/>
<dbReference type="SMART" id="SM00220">
    <property type="entry name" value="S_TKc"/>
    <property type="match status" value="1"/>
</dbReference>
<dbReference type="InterPro" id="IPR025136">
    <property type="entry name" value="MAP3K_TRAF-bd"/>
</dbReference>
<dbReference type="PROSITE" id="PS00107">
    <property type="entry name" value="PROTEIN_KINASE_ATP"/>
    <property type="match status" value="1"/>
</dbReference>
<dbReference type="InterPro" id="IPR011009">
    <property type="entry name" value="Kinase-like_dom_sf"/>
</dbReference>
<evidence type="ECO:0000256" key="2">
    <source>
        <dbReference type="ARBA" id="ARBA00006529"/>
    </source>
</evidence>
<dbReference type="InterPro" id="IPR046873">
    <property type="entry name" value="HisK-N-like"/>
</dbReference>
<dbReference type="Pfam" id="PF00069">
    <property type="entry name" value="Pkinase"/>
    <property type="match status" value="1"/>
</dbReference>
<evidence type="ECO:0000256" key="3">
    <source>
        <dbReference type="ARBA" id="ARBA00012406"/>
    </source>
</evidence>
<keyword evidence="7 17" id="KW-0418">Kinase</keyword>
<dbReference type="GO" id="GO:0005524">
    <property type="term" value="F:ATP binding"/>
    <property type="evidence" value="ECO:0007669"/>
    <property type="project" value="UniProtKB-UniRule"/>
</dbReference>
<evidence type="ECO:0000256" key="5">
    <source>
        <dbReference type="ARBA" id="ARBA00022679"/>
    </source>
</evidence>
<keyword evidence="4" id="KW-0723">Serine/threonine-protein kinase</keyword>
<dbReference type="Pfam" id="PF13281">
    <property type="entry name" value="MAP3K_TRAF_bd"/>
    <property type="match status" value="1"/>
</dbReference>
<dbReference type="Gene3D" id="1.10.510.10">
    <property type="entry name" value="Transferase(Phosphotransferase) domain 1"/>
    <property type="match status" value="1"/>
</dbReference>
<keyword evidence="5" id="KW-0808">Transferase</keyword>
<dbReference type="InterPro" id="IPR017441">
    <property type="entry name" value="Protein_kinase_ATP_BS"/>
</dbReference>
<dbReference type="GO" id="GO:0004709">
    <property type="term" value="F:MAP kinase kinase kinase activity"/>
    <property type="evidence" value="ECO:0007669"/>
    <property type="project" value="UniProtKB-EC"/>
</dbReference>
<dbReference type="Proteomes" id="UP000694867">
    <property type="component" value="Unplaced"/>
</dbReference>
<dbReference type="SUPFAM" id="SSF81901">
    <property type="entry name" value="HCP-like"/>
    <property type="match status" value="1"/>
</dbReference>
<evidence type="ECO:0000256" key="11">
    <source>
        <dbReference type="ARBA" id="ARBA00048329"/>
    </source>
</evidence>
<name>A0AAJ7SFB8_9ACAR</name>
<evidence type="ECO:0000313" key="16">
    <source>
        <dbReference type="Proteomes" id="UP000694867"/>
    </source>
</evidence>
<evidence type="ECO:0000256" key="10">
    <source>
        <dbReference type="ARBA" id="ARBA00047559"/>
    </source>
</evidence>
<dbReference type="InterPro" id="IPR043969">
    <property type="entry name" value="MAP3K_PH"/>
</dbReference>
<dbReference type="Pfam" id="PF19039">
    <property type="entry name" value="ASK_PH"/>
    <property type="match status" value="1"/>
</dbReference>
<protein>
    <recommendedName>
        <fullName evidence="3">mitogen-activated protein kinase kinase kinase</fullName>
        <ecNumber evidence="3">2.7.11.25</ecNumber>
    </recommendedName>
</protein>
<feature type="compositionally biased region" description="Polar residues" evidence="13">
    <location>
        <begin position="27"/>
        <end position="45"/>
    </location>
</feature>
<dbReference type="PROSITE" id="PS50105">
    <property type="entry name" value="SAM_DOMAIN"/>
    <property type="match status" value="1"/>
</dbReference>
<dbReference type="InterPro" id="IPR001660">
    <property type="entry name" value="SAM"/>
</dbReference>
<dbReference type="PANTHER" id="PTHR11584:SF394">
    <property type="entry name" value="APOPTOTIC SIGNAL-REGULATING KINASE 1, ISOFORM C"/>
    <property type="match status" value="1"/>
</dbReference>
<gene>
    <name evidence="17" type="primary">LOC100907892</name>
</gene>
<dbReference type="SUPFAM" id="SSF47769">
    <property type="entry name" value="SAM/Pointed domain"/>
    <property type="match status" value="1"/>
</dbReference>
<reference evidence="17" key="1">
    <citation type="submission" date="2025-08" db="UniProtKB">
        <authorList>
            <consortium name="RefSeq"/>
        </authorList>
    </citation>
    <scope>IDENTIFICATION</scope>
</reference>
<keyword evidence="9" id="KW-0460">Magnesium</keyword>
<dbReference type="Gene3D" id="1.10.150.50">
    <property type="entry name" value="Transcription Factor, Ets-1"/>
    <property type="match status" value="1"/>
</dbReference>
<feature type="region of interest" description="Disordered" evidence="13">
    <location>
        <begin position="915"/>
        <end position="941"/>
    </location>
</feature>
<sequence>MLKRKCRSQDNLVEAAGHAAKRPSVTAFNVTPNSGLPAASSSATAQMDPDLPPSQGSSTTTTVAKMEVVLLIDLETRHSEWGDPQHRAIALEEIRKASRCAGAEFKTCDLKDLAYHEGFSGSGDAREQFYQADVAIVDVSVRSQWNVLFYHLGIRESFGMSQSILIGNASSKTGDHKSQLFSYKPVYYRVTEKNFCYVSDIGPFHDSITSSNEKSLTEVIRKSLLELEVQTKEFLKDRFLKDLRHLPETLRGDELRAALKNFRIRLDDPNVISLEVVHALLNALNDAQDYDSSVKLVEDLQEVSTLSFMHCAAIQYLYAFALNRRKKEGDTDRALAVMEKALEKKENEIPDYLGLCGRIYKDKYLNSDCKDTDSLKKAIEWYRKGFDALQSVYNGINLATLLTADGHRSEESHDLQYVFLVLNNLIGKKGEIDAMTDYWDVATYFEVCYLVEDYTRAIKVAIKMFHLNPASWCLASTLLNIQLIARKRRKGDTTEIKPEEHIMGFWIDYFSMATQKDLEDHILFPVLINEPTETLMPSYVTLNLDTGDQKKSIQISHKCVDTMRGTCKRRHEWLFTSPTIKGVSLYKQDDRCILLYVHENSDDFQMFFPSSAARGRFYQVVQGMINENQQNEDAMCLAFDYDAQFQCIDFEYELDENRQKKVLGKGTYGVVYAATDTKTMTQIAVKEIHEKNLKDVQPLHEEIMLHMHLRHKNIVQYLGSKSEDGFVKICMERVPGGSLSHLLRFNWGPLRFESTIAHYTKQILEGIKYLHKNNIVHRDIKGDNVLINTYSGIVKISDFGTSKRMVSGRLVETFAGTFQYMAPEVMDNGDRGYGKPADIWSLGCTIIEMATGKYPFPNLPPQAALFKVGQFKIHPDIPEKMSDIAKNFIEKCFDPDPDKRATADDLLVDPFLNAPERKKRQRPTGPPIEIPRSMSVPYPGHTGGRVSRFSSTGEDGAYRVAASPTSEGLPRSPGAYSYRTRSCLCSSRGVDPQTPLTPSMSSTFNWNLVATGANSALISPPVDGGPQNGVEEGQEFYMLKKDSQRRQTIVKVLQDDGEQILKIWMDKIQANLGSSALLINEEHLTKLLSGMISFLPEQNKNQLSKVLAQLKESLDYDGSALNQLQTALFVFQHSVMDILKRQNIKPHWMFALDNLVKQCCQAAISILSPELAANIIGHNIEEEEDRASSVTSGVSTTASIRSAQKQDGLSHMDGDVLGRVLDQFGNLPVNKEDTTNLVKALMEQEMRCCGLVLSLIKNGQMGADGSSSTSRLLAKDDGDPEMVRWLENIGLDEASVMKFVQERFSMEDVLQLVDREDLKRLGLKLGYEVRVWTAIQKHRNRKDCENTT</sequence>
<evidence type="ECO:0000256" key="12">
    <source>
        <dbReference type="PROSITE-ProRule" id="PRU10141"/>
    </source>
</evidence>
<evidence type="ECO:0000256" key="13">
    <source>
        <dbReference type="SAM" id="MobiDB-lite"/>
    </source>
</evidence>
<evidence type="ECO:0000259" key="15">
    <source>
        <dbReference type="PROSITE" id="PS50105"/>
    </source>
</evidence>
<proteinExistence type="inferred from homology"/>
<feature type="region of interest" description="Disordered" evidence="13">
    <location>
        <begin position="27"/>
        <end position="59"/>
    </location>
</feature>
<dbReference type="Pfam" id="PF20302">
    <property type="entry name" value="HisK-N-like"/>
    <property type="match status" value="1"/>
</dbReference>
<evidence type="ECO:0000259" key="14">
    <source>
        <dbReference type="PROSITE" id="PS50011"/>
    </source>
</evidence>
<feature type="binding site" evidence="12">
    <location>
        <position position="686"/>
    </location>
    <ligand>
        <name>ATP</name>
        <dbReference type="ChEBI" id="CHEBI:30616"/>
    </ligand>
</feature>
<comment type="cofactor">
    <cofactor evidence="1">
        <name>Mg(2+)</name>
        <dbReference type="ChEBI" id="CHEBI:18420"/>
    </cofactor>
</comment>
<dbReference type="SUPFAM" id="SSF56112">
    <property type="entry name" value="Protein kinase-like (PK-like)"/>
    <property type="match status" value="1"/>
</dbReference>
<evidence type="ECO:0000313" key="17">
    <source>
        <dbReference type="RefSeq" id="XP_028967642.1"/>
    </source>
</evidence>
<keyword evidence="6 12" id="KW-0547">Nucleotide-binding</keyword>
<comment type="similarity">
    <text evidence="2">Belongs to the protein kinase superfamily. STE Ser/Thr protein kinase family. MAP kinase kinase kinase subfamily.</text>
</comment>
<comment type="catalytic activity">
    <reaction evidence="10">
        <text>L-threonyl-[protein] + ATP = O-phospho-L-threonyl-[protein] + ADP + H(+)</text>
        <dbReference type="Rhea" id="RHEA:46608"/>
        <dbReference type="Rhea" id="RHEA-COMP:11060"/>
        <dbReference type="Rhea" id="RHEA-COMP:11605"/>
        <dbReference type="ChEBI" id="CHEBI:15378"/>
        <dbReference type="ChEBI" id="CHEBI:30013"/>
        <dbReference type="ChEBI" id="CHEBI:30616"/>
        <dbReference type="ChEBI" id="CHEBI:61977"/>
        <dbReference type="ChEBI" id="CHEBI:456216"/>
        <dbReference type="EC" id="2.7.11.25"/>
    </reaction>
</comment>
<keyword evidence="8 12" id="KW-0067">ATP-binding</keyword>
<dbReference type="PROSITE" id="PS50011">
    <property type="entry name" value="PROTEIN_KINASE_DOM"/>
    <property type="match status" value="1"/>
</dbReference>
<evidence type="ECO:0000256" key="7">
    <source>
        <dbReference type="ARBA" id="ARBA00022777"/>
    </source>
</evidence>
<dbReference type="PROSITE" id="PS00108">
    <property type="entry name" value="PROTEIN_KINASE_ST"/>
    <property type="match status" value="1"/>
</dbReference>
<keyword evidence="16" id="KW-1185">Reference proteome</keyword>
<feature type="domain" description="Protein kinase" evidence="14">
    <location>
        <begin position="657"/>
        <end position="912"/>
    </location>
</feature>
<dbReference type="CTD" id="42366"/>
<dbReference type="PANTHER" id="PTHR11584">
    <property type="entry name" value="SERINE/THREONINE PROTEIN KINASE"/>
    <property type="match status" value="1"/>
</dbReference>
<dbReference type="InterPro" id="IPR008271">
    <property type="entry name" value="Ser/Thr_kinase_AS"/>
</dbReference>
<feature type="domain" description="SAM" evidence="15">
    <location>
        <begin position="1281"/>
        <end position="1323"/>
    </location>
</feature>
<dbReference type="InterPro" id="IPR000719">
    <property type="entry name" value="Prot_kinase_dom"/>
</dbReference>
<dbReference type="InterPro" id="IPR013761">
    <property type="entry name" value="SAM/pointed_sf"/>
</dbReference>
<dbReference type="EC" id="2.7.11.25" evidence="3"/>
<comment type="catalytic activity">
    <reaction evidence="11">
        <text>L-seryl-[protein] + ATP = O-phospho-L-seryl-[protein] + ADP + H(+)</text>
        <dbReference type="Rhea" id="RHEA:17989"/>
        <dbReference type="Rhea" id="RHEA-COMP:9863"/>
        <dbReference type="Rhea" id="RHEA-COMP:11604"/>
        <dbReference type="ChEBI" id="CHEBI:15378"/>
        <dbReference type="ChEBI" id="CHEBI:29999"/>
        <dbReference type="ChEBI" id="CHEBI:30616"/>
        <dbReference type="ChEBI" id="CHEBI:83421"/>
        <dbReference type="ChEBI" id="CHEBI:456216"/>
        <dbReference type="EC" id="2.7.11.25"/>
    </reaction>
</comment>
<organism evidence="16 17">
    <name type="scientific">Galendromus occidentalis</name>
    <name type="common">western predatory mite</name>
    <dbReference type="NCBI Taxonomy" id="34638"/>
    <lineage>
        <taxon>Eukaryota</taxon>
        <taxon>Metazoa</taxon>
        <taxon>Ecdysozoa</taxon>
        <taxon>Arthropoda</taxon>
        <taxon>Chelicerata</taxon>
        <taxon>Arachnida</taxon>
        <taxon>Acari</taxon>
        <taxon>Parasitiformes</taxon>
        <taxon>Mesostigmata</taxon>
        <taxon>Gamasina</taxon>
        <taxon>Phytoseioidea</taxon>
        <taxon>Phytoseiidae</taxon>
        <taxon>Typhlodrominae</taxon>
        <taxon>Galendromus</taxon>
    </lineage>
</organism>
<accession>A0AAJ7SFB8</accession>
<evidence type="ECO:0000256" key="9">
    <source>
        <dbReference type="ARBA" id="ARBA00022842"/>
    </source>
</evidence>
<evidence type="ECO:0000256" key="4">
    <source>
        <dbReference type="ARBA" id="ARBA00022527"/>
    </source>
</evidence>
<evidence type="ECO:0000256" key="8">
    <source>
        <dbReference type="ARBA" id="ARBA00022840"/>
    </source>
</evidence>
<dbReference type="GeneID" id="100907892"/>
<dbReference type="RefSeq" id="XP_028967642.1">
    <property type="nucleotide sequence ID" value="XM_029111809.1"/>
</dbReference>
<evidence type="ECO:0000256" key="6">
    <source>
        <dbReference type="ARBA" id="ARBA00022741"/>
    </source>
</evidence>
<dbReference type="Gene3D" id="3.30.200.20">
    <property type="entry name" value="Phosphorylase Kinase, domain 1"/>
    <property type="match status" value="1"/>
</dbReference>